<sequence>MKSKIIFGSIVAQTDNIYFISKFPERRLITLKTLDIKSYPCDEFKIADSPTKFYLLKNEFLNENIKLKDGSEIKFKENETDKDQNFNYTWVVESTNLEIDLSVAYSIGKDGKVDSFKFDTSKKLKSKTVFKNVDDEQTVKFADNYKTFIMQYFNLIKPEESNLYYYDNYVLKYQLEDHDGLYKESYTVIKVDNLNKG</sequence>
<evidence type="ECO:0000313" key="2">
    <source>
        <dbReference type="Proteomes" id="UP000596739"/>
    </source>
</evidence>
<proteinExistence type="predicted"/>
<organism evidence="1 2">
    <name type="scientific">Clostridium yunnanense</name>
    <dbReference type="NCBI Taxonomy" id="2800325"/>
    <lineage>
        <taxon>Bacteria</taxon>
        <taxon>Bacillati</taxon>
        <taxon>Bacillota</taxon>
        <taxon>Clostridia</taxon>
        <taxon>Eubacteriales</taxon>
        <taxon>Clostridiaceae</taxon>
        <taxon>Clostridium</taxon>
    </lineage>
</organism>
<evidence type="ECO:0000313" key="1">
    <source>
        <dbReference type="EMBL" id="MBK1809518.1"/>
    </source>
</evidence>
<dbReference type="Proteomes" id="UP000596739">
    <property type="component" value="Unassembled WGS sequence"/>
</dbReference>
<reference evidence="2" key="1">
    <citation type="submission" date="2021-01" db="EMBL/GenBank/DDBJ databases">
        <title>Genome public.</title>
        <authorList>
            <person name="Liu C."/>
            <person name="Sun Q."/>
        </authorList>
    </citation>
    <scope>NUCLEOTIDE SEQUENCE [LARGE SCALE GENOMIC DNA]</scope>
    <source>
        <strain evidence="2">YIM B02505</strain>
    </source>
</reference>
<dbReference type="EMBL" id="JAENHN010000007">
    <property type="protein sequence ID" value="MBK1809518.1"/>
    <property type="molecule type" value="Genomic_DNA"/>
</dbReference>
<name>A0ABS1EJK8_9CLOT</name>
<accession>A0ABS1EJK8</accession>
<keyword evidence="2" id="KW-1185">Reference proteome</keyword>
<comment type="caution">
    <text evidence="1">The sequence shown here is derived from an EMBL/GenBank/DDBJ whole genome shotgun (WGS) entry which is preliminary data.</text>
</comment>
<protein>
    <submittedName>
        <fullName evidence="1">Uncharacterized protein</fullName>
    </submittedName>
</protein>
<dbReference type="RefSeq" id="WP_200266065.1">
    <property type="nucleotide sequence ID" value="NZ_JAENHN010000007.1"/>
</dbReference>
<gene>
    <name evidence="1" type="ORF">JHL18_02515</name>
</gene>